<protein>
    <submittedName>
        <fullName evidence="2">Uncharacterized protein</fullName>
    </submittedName>
</protein>
<dbReference type="Gramene" id="Solyc04g078020.2.1">
    <property type="protein sequence ID" value="Solyc04g078020.2.1.1"/>
    <property type="gene ID" value="Solyc04g078020.2"/>
</dbReference>
<dbReference type="InParanoid" id="A0A3Q7H1M8"/>
<sequence>SGEDNMCHSAGTIGGGEGNK</sequence>
<evidence type="ECO:0000313" key="3">
    <source>
        <dbReference type="Proteomes" id="UP000004994"/>
    </source>
</evidence>
<evidence type="ECO:0000313" key="2">
    <source>
        <dbReference type="EnsemblPlants" id="Solyc04g078020.2.1.1"/>
    </source>
</evidence>
<accession>A0A3Q7H1M8</accession>
<proteinExistence type="predicted"/>
<dbReference type="Proteomes" id="UP000004994">
    <property type="component" value="Chromosome 4"/>
</dbReference>
<organism evidence="2">
    <name type="scientific">Solanum lycopersicum</name>
    <name type="common">Tomato</name>
    <name type="synonym">Lycopersicon esculentum</name>
    <dbReference type="NCBI Taxonomy" id="4081"/>
    <lineage>
        <taxon>Eukaryota</taxon>
        <taxon>Viridiplantae</taxon>
        <taxon>Streptophyta</taxon>
        <taxon>Embryophyta</taxon>
        <taxon>Tracheophyta</taxon>
        <taxon>Spermatophyta</taxon>
        <taxon>Magnoliopsida</taxon>
        <taxon>eudicotyledons</taxon>
        <taxon>Gunneridae</taxon>
        <taxon>Pentapetalae</taxon>
        <taxon>asterids</taxon>
        <taxon>lamiids</taxon>
        <taxon>Solanales</taxon>
        <taxon>Solanaceae</taxon>
        <taxon>Solanoideae</taxon>
        <taxon>Solaneae</taxon>
        <taxon>Solanum</taxon>
        <taxon>Solanum subgen. Lycopersicon</taxon>
    </lineage>
</organism>
<name>A0A3Q7H1M8_SOLLC</name>
<keyword evidence="3" id="KW-1185">Reference proteome</keyword>
<reference evidence="2" key="2">
    <citation type="submission" date="2019-01" db="UniProtKB">
        <authorList>
            <consortium name="EnsemblPlants"/>
        </authorList>
    </citation>
    <scope>IDENTIFICATION</scope>
    <source>
        <strain evidence="2">cv. Heinz 1706</strain>
    </source>
</reference>
<dbReference type="EnsemblPlants" id="Solyc04g078020.2.1">
    <property type="protein sequence ID" value="Solyc04g078020.2.1.1"/>
    <property type="gene ID" value="Solyc04g078020.2"/>
</dbReference>
<feature type="region of interest" description="Disordered" evidence="1">
    <location>
        <begin position="1"/>
        <end position="20"/>
    </location>
</feature>
<dbReference type="AlphaFoldDB" id="A0A3Q7H1M8"/>
<reference evidence="2" key="1">
    <citation type="journal article" date="2012" name="Nature">
        <title>The tomato genome sequence provides insights into fleshy fruit evolution.</title>
        <authorList>
            <consortium name="Tomato Genome Consortium"/>
        </authorList>
    </citation>
    <scope>NUCLEOTIDE SEQUENCE [LARGE SCALE GENOMIC DNA]</scope>
    <source>
        <strain evidence="2">cv. Heinz 1706</strain>
    </source>
</reference>
<dbReference type="PaxDb" id="4081-Solyc04g078020.1.1"/>
<evidence type="ECO:0000256" key="1">
    <source>
        <dbReference type="SAM" id="MobiDB-lite"/>
    </source>
</evidence>